<keyword evidence="1" id="KW-0175">Coiled coil</keyword>
<proteinExistence type="predicted"/>
<reference evidence="2" key="1">
    <citation type="journal article" date="2014" name="Front. Microbiol.">
        <title>High frequency of phylogenetically diverse reductive dehalogenase-homologous genes in deep subseafloor sedimentary metagenomes.</title>
        <authorList>
            <person name="Kawai M."/>
            <person name="Futagami T."/>
            <person name="Toyoda A."/>
            <person name="Takaki Y."/>
            <person name="Nishi S."/>
            <person name="Hori S."/>
            <person name="Arai W."/>
            <person name="Tsubouchi T."/>
            <person name="Morono Y."/>
            <person name="Uchiyama I."/>
            <person name="Ito T."/>
            <person name="Fujiyama A."/>
            <person name="Inagaki F."/>
            <person name="Takami H."/>
        </authorList>
    </citation>
    <scope>NUCLEOTIDE SEQUENCE</scope>
    <source>
        <strain evidence="2">Expedition CK06-06</strain>
    </source>
</reference>
<comment type="caution">
    <text evidence="2">The sequence shown here is derived from an EMBL/GenBank/DDBJ whole genome shotgun (WGS) entry which is preliminary data.</text>
</comment>
<evidence type="ECO:0000313" key="2">
    <source>
        <dbReference type="EMBL" id="GAJ06892.1"/>
    </source>
</evidence>
<accession>X1UTE5</accession>
<evidence type="ECO:0000256" key="1">
    <source>
        <dbReference type="SAM" id="Coils"/>
    </source>
</evidence>
<organism evidence="2">
    <name type="scientific">marine sediment metagenome</name>
    <dbReference type="NCBI Taxonomy" id="412755"/>
    <lineage>
        <taxon>unclassified sequences</taxon>
        <taxon>metagenomes</taxon>
        <taxon>ecological metagenomes</taxon>
    </lineage>
</organism>
<dbReference type="EMBL" id="BARW01025281">
    <property type="protein sequence ID" value="GAJ06892.1"/>
    <property type="molecule type" value="Genomic_DNA"/>
</dbReference>
<gene>
    <name evidence="2" type="ORF">S12H4_41482</name>
</gene>
<protein>
    <recommendedName>
        <fullName evidence="3">DUF5320 domain-containing protein</fullName>
    </recommendedName>
</protein>
<sequence>MPGGDRTGPAGMGPMTGRAAGFCAGYPVPGYMNPIGGRGYWGGGRGRGWRNRAYAAGFPGWAPAAQGLPAWGGALNPYAYGGAPFAPATTPQHELDGLKDQAEYLEDSLDAIKKRIEELESQKSNKE</sequence>
<name>X1UTE5_9ZZZZ</name>
<feature type="coiled-coil region" evidence="1">
    <location>
        <begin position="95"/>
        <end position="122"/>
    </location>
</feature>
<dbReference type="AlphaFoldDB" id="X1UTE5"/>
<dbReference type="Pfam" id="PF17253">
    <property type="entry name" value="DUF5320"/>
    <property type="match status" value="1"/>
</dbReference>
<evidence type="ECO:0008006" key="3">
    <source>
        <dbReference type="Google" id="ProtNLM"/>
    </source>
</evidence>
<dbReference type="InterPro" id="IPR035205">
    <property type="entry name" value="DUF5320"/>
</dbReference>